<dbReference type="InParanoid" id="A0A2P5HDZ4"/>
<evidence type="ECO:0000313" key="2">
    <source>
        <dbReference type="EMBL" id="POS68467.1"/>
    </source>
</evidence>
<protein>
    <submittedName>
        <fullName evidence="2">Uncharacterized protein</fullName>
    </submittedName>
</protein>
<sequence>MPTHSYTGLAKESFQMEMEDQKPGATVDLAALLPRSPRCHSTRPACLRSQWASSITTTSEMPSSYQPAPHSLLGR</sequence>
<dbReference type="EMBL" id="MAVT02007007">
    <property type="protein sequence ID" value="POS68467.1"/>
    <property type="molecule type" value="Genomic_DNA"/>
</dbReference>
<comment type="caution">
    <text evidence="2">The sequence shown here is derived from an EMBL/GenBank/DDBJ whole genome shotgun (WGS) entry which is preliminary data.</text>
</comment>
<proteinExistence type="predicted"/>
<dbReference type="Proteomes" id="UP000094444">
    <property type="component" value="Unassembled WGS sequence"/>
</dbReference>
<feature type="region of interest" description="Disordered" evidence="1">
    <location>
        <begin position="56"/>
        <end position="75"/>
    </location>
</feature>
<evidence type="ECO:0000256" key="1">
    <source>
        <dbReference type="SAM" id="MobiDB-lite"/>
    </source>
</evidence>
<gene>
    <name evidence="2" type="ORF">DHEL01_v213139</name>
</gene>
<keyword evidence="3" id="KW-1185">Reference proteome</keyword>
<reference evidence="2" key="1">
    <citation type="submission" date="2017-09" db="EMBL/GenBank/DDBJ databases">
        <title>Polyketide synthases of a Diaporthe helianthi virulent isolate.</title>
        <authorList>
            <person name="Baroncelli R."/>
        </authorList>
    </citation>
    <scope>NUCLEOTIDE SEQUENCE [LARGE SCALE GENOMIC DNA]</scope>
    <source>
        <strain evidence="2">7/96</strain>
    </source>
</reference>
<organism evidence="2 3">
    <name type="scientific">Diaporthe helianthi</name>
    <dbReference type="NCBI Taxonomy" id="158607"/>
    <lineage>
        <taxon>Eukaryota</taxon>
        <taxon>Fungi</taxon>
        <taxon>Dikarya</taxon>
        <taxon>Ascomycota</taxon>
        <taxon>Pezizomycotina</taxon>
        <taxon>Sordariomycetes</taxon>
        <taxon>Sordariomycetidae</taxon>
        <taxon>Diaporthales</taxon>
        <taxon>Diaporthaceae</taxon>
        <taxon>Diaporthe</taxon>
    </lineage>
</organism>
<evidence type="ECO:0000313" key="3">
    <source>
        <dbReference type="Proteomes" id="UP000094444"/>
    </source>
</evidence>
<feature type="compositionally biased region" description="Polar residues" evidence="1">
    <location>
        <begin position="56"/>
        <end position="66"/>
    </location>
</feature>
<name>A0A2P5HDZ4_DIAHE</name>
<accession>A0A2P5HDZ4</accession>
<dbReference type="AlphaFoldDB" id="A0A2P5HDZ4"/>